<evidence type="ECO:0000256" key="1">
    <source>
        <dbReference type="ARBA" id="ARBA00001342"/>
    </source>
</evidence>
<evidence type="ECO:0000256" key="5">
    <source>
        <dbReference type="ARBA" id="ARBA00022723"/>
    </source>
</evidence>
<protein>
    <recommendedName>
        <fullName evidence="9">4-hydroxy-4-methyl-2-oxoglutarate aldolase</fullName>
        <shortName evidence="9">HMG aldolase</shortName>
        <ecNumber evidence="9">4.1.1.112</ecNumber>
        <ecNumber evidence="9">4.1.3.17</ecNumber>
    </recommendedName>
    <alternativeName>
        <fullName evidence="9">Oxaloacetate decarboxylase</fullName>
    </alternativeName>
</protein>
<dbReference type="PANTHER" id="PTHR33254:SF4">
    <property type="entry name" value="4-HYDROXY-4-METHYL-2-OXOGLUTARATE ALDOLASE 3-RELATED"/>
    <property type="match status" value="1"/>
</dbReference>
<evidence type="ECO:0000256" key="4">
    <source>
        <dbReference type="ARBA" id="ARBA00011233"/>
    </source>
</evidence>
<keyword evidence="5 9" id="KW-0479">Metal-binding</keyword>
<comment type="catalytic activity">
    <reaction evidence="8 9">
        <text>oxaloacetate + H(+) = pyruvate + CO2</text>
        <dbReference type="Rhea" id="RHEA:15641"/>
        <dbReference type="ChEBI" id="CHEBI:15361"/>
        <dbReference type="ChEBI" id="CHEBI:15378"/>
        <dbReference type="ChEBI" id="CHEBI:16452"/>
        <dbReference type="ChEBI" id="CHEBI:16526"/>
        <dbReference type="EC" id="4.1.1.112"/>
    </reaction>
</comment>
<dbReference type="PANTHER" id="PTHR33254">
    <property type="entry name" value="4-HYDROXY-4-METHYL-2-OXOGLUTARATE ALDOLASE 3-RELATED"/>
    <property type="match status" value="1"/>
</dbReference>
<comment type="function">
    <text evidence="7 9">Catalyzes the aldol cleavage of 4-hydroxy-4-methyl-2-oxoglutarate (HMG) into 2 molecules of pyruvate. Also contains a secondary oxaloacetate (OAA) decarboxylase activity due to the common pyruvate enolate transition state formed following C-C bond cleavage in the retro-aldol and decarboxylation reactions.</text>
</comment>
<evidence type="ECO:0000256" key="9">
    <source>
        <dbReference type="RuleBase" id="RU004338"/>
    </source>
</evidence>
<evidence type="ECO:0000313" key="11">
    <source>
        <dbReference type="Proteomes" id="UP001385892"/>
    </source>
</evidence>
<evidence type="ECO:0000256" key="2">
    <source>
        <dbReference type="ARBA" id="ARBA00001968"/>
    </source>
</evidence>
<dbReference type="Gene3D" id="3.50.30.40">
    <property type="entry name" value="Ribonuclease E inhibitor RraA/RraA-like"/>
    <property type="match status" value="1"/>
</dbReference>
<evidence type="ECO:0000256" key="6">
    <source>
        <dbReference type="ARBA" id="ARBA00023239"/>
    </source>
</evidence>
<dbReference type="InterPro" id="IPR036704">
    <property type="entry name" value="RraA/RraA-like_sf"/>
</dbReference>
<dbReference type="EC" id="4.1.1.112" evidence="9"/>
<dbReference type="Proteomes" id="UP001385892">
    <property type="component" value="Unassembled WGS sequence"/>
</dbReference>
<comment type="similarity">
    <text evidence="3 9">Belongs to the class II aldolase/RraA-like family.</text>
</comment>
<dbReference type="CDD" id="cd16841">
    <property type="entry name" value="RraA_family"/>
    <property type="match status" value="1"/>
</dbReference>
<dbReference type="EC" id="4.1.3.17" evidence="9"/>
<dbReference type="RefSeq" id="WP_340343901.1">
    <property type="nucleotide sequence ID" value="NZ_JBBKZT010000008.1"/>
</dbReference>
<comment type="catalytic activity">
    <reaction evidence="1 9">
        <text>4-hydroxy-4-methyl-2-oxoglutarate = 2 pyruvate</text>
        <dbReference type="Rhea" id="RHEA:22748"/>
        <dbReference type="ChEBI" id="CHEBI:15361"/>
        <dbReference type="ChEBI" id="CHEBI:58276"/>
        <dbReference type="EC" id="4.1.3.17"/>
    </reaction>
</comment>
<evidence type="ECO:0000313" key="10">
    <source>
        <dbReference type="EMBL" id="MEJ8848782.1"/>
    </source>
</evidence>
<keyword evidence="6 9" id="KW-0456">Lyase</keyword>
<name>A0ABU8WQG6_9BURK</name>
<comment type="cofactor">
    <cofactor evidence="2 9">
        <name>a divalent metal cation</name>
        <dbReference type="ChEBI" id="CHEBI:60240"/>
    </cofactor>
</comment>
<dbReference type="InterPro" id="IPR005493">
    <property type="entry name" value="RraA/RraA-like"/>
</dbReference>
<keyword evidence="11" id="KW-1185">Reference proteome</keyword>
<reference evidence="10 11" key="1">
    <citation type="submission" date="2024-03" db="EMBL/GenBank/DDBJ databases">
        <title>Novel species of the genus Variovorax.</title>
        <authorList>
            <person name="Liu Q."/>
            <person name="Xin Y.-H."/>
        </authorList>
    </citation>
    <scope>NUCLEOTIDE SEQUENCE [LARGE SCALE GENOMIC DNA]</scope>
    <source>
        <strain evidence="10 11">KACC 18900</strain>
    </source>
</reference>
<gene>
    <name evidence="10" type="primary">rraA</name>
    <name evidence="10" type="ORF">WKW82_19140</name>
</gene>
<dbReference type="Pfam" id="PF03737">
    <property type="entry name" value="RraA-like"/>
    <property type="match status" value="1"/>
</dbReference>
<comment type="caution">
    <text evidence="10">The sequence shown here is derived from an EMBL/GenBank/DDBJ whole genome shotgun (WGS) entry which is preliminary data.</text>
</comment>
<comment type="subunit">
    <text evidence="4 9">Homotrimer.</text>
</comment>
<organism evidence="10 11">
    <name type="scientific">Variovorax rhizosphaerae</name>
    <dbReference type="NCBI Taxonomy" id="1836200"/>
    <lineage>
        <taxon>Bacteria</taxon>
        <taxon>Pseudomonadati</taxon>
        <taxon>Pseudomonadota</taxon>
        <taxon>Betaproteobacteria</taxon>
        <taxon>Burkholderiales</taxon>
        <taxon>Comamonadaceae</taxon>
        <taxon>Variovorax</taxon>
    </lineage>
</organism>
<sequence>MASLRTLATADLCDQFGDEAQVCRAPLRSWGGRSEACGTIACLRTFEDAALLRARLAMPGEGRILVVDGGASERVAVLGDNMARLAIQNGWQGLVINGAVRDAGRLASMDLVILALGSVPMRGGKSGVGERDVVVTFGGAVFTPGSFICMDRDGLIVLPEAPASTA</sequence>
<accession>A0ABU8WQG6</accession>
<dbReference type="NCBIfam" id="TIGR01935">
    <property type="entry name" value="NOT-MenG"/>
    <property type="match status" value="1"/>
</dbReference>
<evidence type="ECO:0000256" key="3">
    <source>
        <dbReference type="ARBA" id="ARBA00008621"/>
    </source>
</evidence>
<dbReference type="EMBL" id="JBBKZT010000008">
    <property type="protein sequence ID" value="MEJ8848782.1"/>
    <property type="molecule type" value="Genomic_DNA"/>
</dbReference>
<proteinExistence type="inferred from homology"/>
<dbReference type="NCBIfam" id="NF006875">
    <property type="entry name" value="PRK09372.1"/>
    <property type="match status" value="1"/>
</dbReference>
<dbReference type="SUPFAM" id="SSF89562">
    <property type="entry name" value="RraA-like"/>
    <property type="match status" value="1"/>
</dbReference>
<evidence type="ECO:0000256" key="7">
    <source>
        <dbReference type="ARBA" id="ARBA00025046"/>
    </source>
</evidence>
<dbReference type="InterPro" id="IPR010203">
    <property type="entry name" value="RraA"/>
</dbReference>
<evidence type="ECO:0000256" key="8">
    <source>
        <dbReference type="ARBA" id="ARBA00047973"/>
    </source>
</evidence>